<proteinExistence type="predicted"/>
<gene>
    <name evidence="4" type="ORF">H9X83_03325</name>
</gene>
<dbReference type="SUPFAM" id="SSF56300">
    <property type="entry name" value="Metallo-dependent phosphatases"/>
    <property type="match status" value="1"/>
</dbReference>
<evidence type="ECO:0000259" key="3">
    <source>
        <dbReference type="Pfam" id="PF00149"/>
    </source>
</evidence>
<keyword evidence="5" id="KW-1185">Reference proteome</keyword>
<protein>
    <submittedName>
        <fullName evidence="4">Metallophosphoesterase</fullName>
    </submittedName>
</protein>
<dbReference type="InterPro" id="IPR051158">
    <property type="entry name" value="Metallophosphoesterase_sf"/>
</dbReference>
<dbReference type="PANTHER" id="PTHR31302:SF31">
    <property type="entry name" value="PHOSPHODIESTERASE YAEI"/>
    <property type="match status" value="1"/>
</dbReference>
<evidence type="ECO:0000256" key="1">
    <source>
        <dbReference type="ARBA" id="ARBA00022723"/>
    </source>
</evidence>
<sequence length="258" mass="28488">MGLCVWAAWSGLTVNHVTVASDKIETPLRLALVTDLHSTFYGDGQEKLLAALEKEQPQAILLAGDIADDEVPHDGTEALLAAIGEKYPCYYVSGNHEYWSGEFEEIEKMIASYGVTVLHGEGQWLELAGESIWIAGVDDPDGFQREEQWTEQLETVMAQREEEAAEAFSILLSHRPERTAQYGNSGFDLVTAGHAHGGQVRIPWIMNGLFAPNQGWFPQYAGGVYDLGETTMVVSRGLCRNALPRIWNPPEVVIIDIT</sequence>
<dbReference type="PANTHER" id="PTHR31302">
    <property type="entry name" value="TRANSMEMBRANE PROTEIN WITH METALLOPHOSPHOESTERASE DOMAIN-RELATED"/>
    <property type="match status" value="1"/>
</dbReference>
<evidence type="ECO:0000313" key="5">
    <source>
        <dbReference type="Proteomes" id="UP000729290"/>
    </source>
</evidence>
<accession>A0ABS2G9E3</accession>
<comment type="caution">
    <text evidence="4">The sequence shown here is derived from an EMBL/GenBank/DDBJ whole genome shotgun (WGS) entry which is preliminary data.</text>
</comment>
<dbReference type="InterPro" id="IPR004843">
    <property type="entry name" value="Calcineurin-like_PHP"/>
</dbReference>
<keyword evidence="2" id="KW-0378">Hydrolase</keyword>
<reference evidence="4 5" key="1">
    <citation type="journal article" date="2021" name="Sci. Rep.">
        <title>The distribution of antibiotic resistance genes in chicken gut microbiota commensals.</title>
        <authorList>
            <person name="Juricova H."/>
            <person name="Matiasovicova J."/>
            <person name="Kubasova T."/>
            <person name="Cejkova D."/>
            <person name="Rychlik I."/>
        </authorList>
    </citation>
    <scope>NUCLEOTIDE SEQUENCE [LARGE SCALE GENOMIC DNA]</scope>
    <source>
        <strain evidence="4 5">An431b</strain>
    </source>
</reference>
<dbReference type="Gene3D" id="3.60.21.10">
    <property type="match status" value="1"/>
</dbReference>
<keyword evidence="1" id="KW-0479">Metal-binding</keyword>
<dbReference type="Pfam" id="PF00149">
    <property type="entry name" value="Metallophos"/>
    <property type="match status" value="1"/>
</dbReference>
<dbReference type="EMBL" id="JACSNV010000003">
    <property type="protein sequence ID" value="MBM6877193.1"/>
    <property type="molecule type" value="Genomic_DNA"/>
</dbReference>
<name>A0ABS2G9E3_9FIRM</name>
<evidence type="ECO:0000313" key="4">
    <source>
        <dbReference type="EMBL" id="MBM6877193.1"/>
    </source>
</evidence>
<organism evidence="4 5">
    <name type="scientific">Anaerotignum lactatifermentans</name>
    <dbReference type="NCBI Taxonomy" id="160404"/>
    <lineage>
        <taxon>Bacteria</taxon>
        <taxon>Bacillati</taxon>
        <taxon>Bacillota</taxon>
        <taxon>Clostridia</taxon>
        <taxon>Lachnospirales</taxon>
        <taxon>Anaerotignaceae</taxon>
        <taxon>Anaerotignum</taxon>
    </lineage>
</organism>
<feature type="domain" description="Calcineurin-like phosphoesterase" evidence="3">
    <location>
        <begin position="28"/>
        <end position="196"/>
    </location>
</feature>
<evidence type="ECO:0000256" key="2">
    <source>
        <dbReference type="ARBA" id="ARBA00022801"/>
    </source>
</evidence>
<dbReference type="Proteomes" id="UP000729290">
    <property type="component" value="Unassembled WGS sequence"/>
</dbReference>
<dbReference type="InterPro" id="IPR029052">
    <property type="entry name" value="Metallo-depent_PP-like"/>
</dbReference>